<feature type="transmembrane region" description="Helical" evidence="6">
    <location>
        <begin position="217"/>
        <end position="236"/>
    </location>
</feature>
<feature type="transmembrane region" description="Helical" evidence="6">
    <location>
        <begin position="12"/>
        <end position="30"/>
    </location>
</feature>
<reference evidence="7 8" key="1">
    <citation type="submission" date="2017-09" db="EMBL/GenBank/DDBJ databases">
        <title>WGS assembly of Aquilegia coerulea Goldsmith.</title>
        <authorList>
            <person name="Hodges S."/>
            <person name="Kramer E."/>
            <person name="Nordborg M."/>
            <person name="Tomkins J."/>
            <person name="Borevitz J."/>
            <person name="Derieg N."/>
            <person name="Yan J."/>
            <person name="Mihaltcheva S."/>
            <person name="Hayes R.D."/>
            <person name="Rokhsar D."/>
        </authorList>
    </citation>
    <scope>NUCLEOTIDE SEQUENCE [LARGE SCALE GENOMIC DNA]</scope>
    <source>
        <strain evidence="8">cv. Goldsmith</strain>
    </source>
</reference>
<name>A0A2G5CNS0_AQUCA</name>
<dbReference type="InterPro" id="IPR036396">
    <property type="entry name" value="Cyt_P450_sf"/>
</dbReference>
<keyword evidence="5" id="KW-0503">Monooxygenase</keyword>
<dbReference type="InParanoid" id="A0A2G5CNS0"/>
<feature type="binding site" description="axial binding residue" evidence="4">
    <location>
        <position position="452"/>
    </location>
    <ligand>
        <name>heme</name>
        <dbReference type="ChEBI" id="CHEBI:30413"/>
    </ligand>
    <ligandPart>
        <name>Fe</name>
        <dbReference type="ChEBI" id="CHEBI:18248"/>
    </ligandPart>
</feature>
<keyword evidence="6" id="KW-1133">Transmembrane helix</keyword>
<dbReference type="STRING" id="218851.A0A2G5CNS0"/>
<dbReference type="CDD" id="cd11072">
    <property type="entry name" value="CYP71-like"/>
    <property type="match status" value="1"/>
</dbReference>
<dbReference type="GO" id="GO:0005506">
    <property type="term" value="F:iron ion binding"/>
    <property type="evidence" value="ECO:0007669"/>
    <property type="project" value="InterPro"/>
</dbReference>
<evidence type="ECO:0000256" key="1">
    <source>
        <dbReference type="ARBA" id="ARBA00010617"/>
    </source>
</evidence>
<dbReference type="GO" id="GO:0044550">
    <property type="term" value="P:secondary metabolite biosynthetic process"/>
    <property type="evidence" value="ECO:0007669"/>
    <property type="project" value="UniProtKB-ARBA"/>
</dbReference>
<keyword evidence="4 5" id="KW-0349">Heme</keyword>
<dbReference type="AlphaFoldDB" id="A0A2G5CNS0"/>
<dbReference type="FunFam" id="1.10.630.10:FF:000011">
    <property type="entry name" value="Cytochrome P450 83B1"/>
    <property type="match status" value="1"/>
</dbReference>
<dbReference type="OrthoDB" id="1470350at2759"/>
<evidence type="ECO:0000313" key="7">
    <source>
        <dbReference type="EMBL" id="PIA32931.1"/>
    </source>
</evidence>
<evidence type="ECO:0000256" key="4">
    <source>
        <dbReference type="PIRSR" id="PIRSR602401-1"/>
    </source>
</evidence>
<dbReference type="PANTHER" id="PTHR47955">
    <property type="entry name" value="CYTOCHROME P450 FAMILY 71 PROTEIN"/>
    <property type="match status" value="1"/>
</dbReference>
<keyword evidence="8" id="KW-1185">Reference proteome</keyword>
<keyword evidence="5" id="KW-0560">Oxidoreductase</keyword>
<accession>A0A2G5CNS0</accession>
<keyword evidence="2 4" id="KW-0479">Metal-binding</keyword>
<keyword evidence="6" id="KW-0812">Transmembrane</keyword>
<dbReference type="SUPFAM" id="SSF48264">
    <property type="entry name" value="Cytochrome P450"/>
    <property type="match status" value="1"/>
</dbReference>
<dbReference type="PROSITE" id="PS00086">
    <property type="entry name" value="CYTOCHROME_P450"/>
    <property type="match status" value="1"/>
</dbReference>
<dbReference type="InterPro" id="IPR002401">
    <property type="entry name" value="Cyt_P450_E_grp-I"/>
</dbReference>
<protein>
    <recommendedName>
        <fullName evidence="9">Cytochrome P450</fullName>
    </recommendedName>
</protein>
<dbReference type="Pfam" id="PF00067">
    <property type="entry name" value="p450"/>
    <property type="match status" value="1"/>
</dbReference>
<organism evidence="7 8">
    <name type="scientific">Aquilegia coerulea</name>
    <name type="common">Rocky mountain columbine</name>
    <dbReference type="NCBI Taxonomy" id="218851"/>
    <lineage>
        <taxon>Eukaryota</taxon>
        <taxon>Viridiplantae</taxon>
        <taxon>Streptophyta</taxon>
        <taxon>Embryophyta</taxon>
        <taxon>Tracheophyta</taxon>
        <taxon>Spermatophyta</taxon>
        <taxon>Magnoliopsida</taxon>
        <taxon>Ranunculales</taxon>
        <taxon>Ranunculaceae</taxon>
        <taxon>Thalictroideae</taxon>
        <taxon>Aquilegia</taxon>
    </lineage>
</organism>
<gene>
    <name evidence="7" type="ORF">AQUCO_04300114v1</name>
</gene>
<dbReference type="PRINTS" id="PR00385">
    <property type="entry name" value="P450"/>
</dbReference>
<comment type="similarity">
    <text evidence="1 5">Belongs to the cytochrome P450 family.</text>
</comment>
<dbReference type="InterPro" id="IPR017972">
    <property type="entry name" value="Cyt_P450_CS"/>
</dbReference>
<evidence type="ECO:0000256" key="5">
    <source>
        <dbReference type="RuleBase" id="RU000461"/>
    </source>
</evidence>
<dbReference type="EMBL" id="KZ305060">
    <property type="protein sequence ID" value="PIA32931.1"/>
    <property type="molecule type" value="Genomic_DNA"/>
</dbReference>
<evidence type="ECO:0000313" key="8">
    <source>
        <dbReference type="Proteomes" id="UP000230069"/>
    </source>
</evidence>
<dbReference type="InterPro" id="IPR001128">
    <property type="entry name" value="Cyt_P450"/>
</dbReference>
<evidence type="ECO:0000256" key="3">
    <source>
        <dbReference type="ARBA" id="ARBA00023004"/>
    </source>
</evidence>
<dbReference type="Gene3D" id="1.10.630.10">
    <property type="entry name" value="Cytochrome P450"/>
    <property type="match status" value="1"/>
</dbReference>
<dbReference type="PANTHER" id="PTHR47955:SF15">
    <property type="entry name" value="CYTOCHROME P450 71A2-LIKE"/>
    <property type="match status" value="1"/>
</dbReference>
<evidence type="ECO:0000256" key="2">
    <source>
        <dbReference type="ARBA" id="ARBA00022723"/>
    </source>
</evidence>
<evidence type="ECO:0000256" key="6">
    <source>
        <dbReference type="SAM" id="Phobius"/>
    </source>
</evidence>
<dbReference type="GO" id="GO:0004497">
    <property type="term" value="F:monooxygenase activity"/>
    <property type="evidence" value="ECO:0007669"/>
    <property type="project" value="UniProtKB-KW"/>
</dbReference>
<comment type="cofactor">
    <cofactor evidence="4">
        <name>heme</name>
        <dbReference type="ChEBI" id="CHEBI:30413"/>
    </cofactor>
</comment>
<dbReference type="PRINTS" id="PR00463">
    <property type="entry name" value="EP450I"/>
</dbReference>
<keyword evidence="3 4" id="KW-0408">Iron</keyword>
<dbReference type="GO" id="GO:0016705">
    <property type="term" value="F:oxidoreductase activity, acting on paired donors, with incorporation or reduction of molecular oxygen"/>
    <property type="evidence" value="ECO:0007669"/>
    <property type="project" value="InterPro"/>
</dbReference>
<dbReference type="FunCoup" id="A0A2G5CNS0">
    <property type="interactions" value="632"/>
</dbReference>
<keyword evidence="6" id="KW-0472">Membrane</keyword>
<proteinExistence type="inferred from homology"/>
<evidence type="ECO:0008006" key="9">
    <source>
        <dbReference type="Google" id="ProtNLM"/>
    </source>
</evidence>
<sequence>MFQLLSEVQSLHPISLSFLSILFVLFLFKLTRSRTGKLNLPPSPWKLPVIGNLHQLGTLPHRSLQSLARKHGPLMLLHFGQSPTLIVSSVEGAKEILKTQDLNFSDRPRMNFQDRLVYANYHLAFSPYGEYWRQVRKVCVLQLLSQHRVNSFKSVRQEETDCMLSDIRQSISSGSPIVNLSDLIFSFTNDVTCRVTLGRKFGRDEGGKKFFKIIKEFMYFIGAFNIGDFIPSLAWINNFNGLNARMDKNFEELESFLGGVIEEHIQDRKTRKFGSEGVEDFVDVLLGMEKDGSIGVPFAKDNIKALIMDMFLAATDTAAATMTWAMTELVRHPEILKEVQREVREVAKGKTHITEDDAAQMHYMKNVIKETLRVHTPGPLLIPHQSREDTKLQGYDVPAKTRVIVNAWAISRDPTIWEEPDEFRPKRFENSSLDFKGNDFEYLPFGAGRRICPGIAFANPTMELPLANLLYHFDWTLPNGEVPDVEEGLGIVAYKKSPLRVIATPYRV</sequence>
<dbReference type="GO" id="GO:0020037">
    <property type="term" value="F:heme binding"/>
    <property type="evidence" value="ECO:0007669"/>
    <property type="project" value="InterPro"/>
</dbReference>
<dbReference type="Proteomes" id="UP000230069">
    <property type="component" value="Unassembled WGS sequence"/>
</dbReference>